<name>A0ABR0LIU8_9PEZI</name>
<sequence length="92" mass="10476">MFPLTYRSRVVTLKSETAEDFGDDIREAGWYFEQMQEDYHQDAGDKTPTGVSVRILTTPVSLGWPSREIALSQESRQVLKEGGRLAIWARAQ</sequence>
<keyword evidence="2" id="KW-1185">Reference proteome</keyword>
<organism evidence="1 2">
    <name type="scientific">Cryomyces antarcticus</name>
    <dbReference type="NCBI Taxonomy" id="329879"/>
    <lineage>
        <taxon>Eukaryota</taxon>
        <taxon>Fungi</taxon>
        <taxon>Dikarya</taxon>
        <taxon>Ascomycota</taxon>
        <taxon>Pezizomycotina</taxon>
        <taxon>Dothideomycetes</taxon>
        <taxon>Dothideomycetes incertae sedis</taxon>
        <taxon>Cryomyces</taxon>
    </lineage>
</organism>
<accession>A0ABR0LIU8</accession>
<gene>
    <name evidence="1" type="ORF">LTR16_010617</name>
</gene>
<dbReference type="Proteomes" id="UP001357485">
    <property type="component" value="Unassembled WGS sequence"/>
</dbReference>
<proteinExistence type="predicted"/>
<evidence type="ECO:0000313" key="1">
    <source>
        <dbReference type="EMBL" id="KAK5179791.1"/>
    </source>
</evidence>
<evidence type="ECO:0000313" key="2">
    <source>
        <dbReference type="Proteomes" id="UP001357485"/>
    </source>
</evidence>
<comment type="caution">
    <text evidence="1">The sequence shown here is derived from an EMBL/GenBank/DDBJ whole genome shotgun (WGS) entry which is preliminary data.</text>
</comment>
<feature type="non-terminal residue" evidence="1">
    <location>
        <position position="92"/>
    </location>
</feature>
<reference evidence="1 2" key="1">
    <citation type="submission" date="2023-08" db="EMBL/GenBank/DDBJ databases">
        <title>Black Yeasts Isolated from many extreme environments.</title>
        <authorList>
            <person name="Coleine C."/>
            <person name="Stajich J.E."/>
            <person name="Selbmann L."/>
        </authorList>
    </citation>
    <scope>NUCLEOTIDE SEQUENCE [LARGE SCALE GENOMIC DNA]</scope>
    <source>
        <strain evidence="1 2">CCFEE 536</strain>
    </source>
</reference>
<protein>
    <submittedName>
        <fullName evidence="1">Uncharacterized protein</fullName>
    </submittedName>
</protein>
<dbReference type="EMBL" id="JAVRRA010019480">
    <property type="protein sequence ID" value="KAK5179791.1"/>
    <property type="molecule type" value="Genomic_DNA"/>
</dbReference>